<dbReference type="PANTHER" id="PTHR33109:SF4">
    <property type="entry name" value="EPIDERMAL PATTERNING FACTOR-LIKE PROTEIN 6"/>
    <property type="match status" value="1"/>
</dbReference>
<keyword evidence="4 7" id="KW-0964">Secreted</keyword>
<reference evidence="9 10" key="1">
    <citation type="submission" date="2024-06" db="EMBL/GenBank/DDBJ databases">
        <title>A chromosome level genome sequence of Diviner's sage (Salvia divinorum).</title>
        <authorList>
            <person name="Ford S.A."/>
            <person name="Ro D.-K."/>
            <person name="Ness R.W."/>
            <person name="Phillips M.A."/>
        </authorList>
    </citation>
    <scope>NUCLEOTIDE SEQUENCE [LARGE SCALE GENOMIC DNA]</scope>
    <source>
        <strain evidence="9">SAF-2024a</strain>
        <tissue evidence="9">Leaf</tissue>
    </source>
</reference>
<keyword evidence="8" id="KW-0812">Transmembrane</keyword>
<protein>
    <recommendedName>
        <fullName evidence="7">Epidermal patterning factor-like protein</fullName>
    </recommendedName>
</protein>
<evidence type="ECO:0000256" key="6">
    <source>
        <dbReference type="ARBA" id="ARBA00023157"/>
    </source>
</evidence>
<keyword evidence="8" id="KW-0472">Membrane</keyword>
<keyword evidence="5" id="KW-0732">Signal</keyword>
<dbReference type="Pfam" id="PF17181">
    <property type="entry name" value="EPF"/>
    <property type="match status" value="1"/>
</dbReference>
<keyword evidence="8" id="KW-1133">Transmembrane helix</keyword>
<evidence type="ECO:0000256" key="8">
    <source>
        <dbReference type="SAM" id="Phobius"/>
    </source>
</evidence>
<dbReference type="PANTHER" id="PTHR33109">
    <property type="entry name" value="EPIDERMAL PATTERNING FACTOR-LIKE PROTEIN 4"/>
    <property type="match status" value="1"/>
</dbReference>
<gene>
    <name evidence="9" type="ORF">AAHA92_09203</name>
</gene>
<evidence type="ECO:0000256" key="4">
    <source>
        <dbReference type="ARBA" id="ARBA00022525"/>
    </source>
</evidence>
<accession>A0ABD1HQL4</accession>
<evidence type="ECO:0000256" key="7">
    <source>
        <dbReference type="RuleBase" id="RU367102"/>
    </source>
</evidence>
<dbReference type="AlphaFoldDB" id="A0ABD1HQL4"/>
<keyword evidence="3 7" id="KW-0217">Developmental protein</keyword>
<evidence type="ECO:0000313" key="9">
    <source>
        <dbReference type="EMBL" id="KAL1558778.1"/>
    </source>
</evidence>
<evidence type="ECO:0000256" key="2">
    <source>
        <dbReference type="ARBA" id="ARBA00008127"/>
    </source>
</evidence>
<dbReference type="EMBL" id="JBEAFC010000004">
    <property type="protein sequence ID" value="KAL1558778.1"/>
    <property type="molecule type" value="Genomic_DNA"/>
</dbReference>
<comment type="function">
    <text evidence="7">Controls stomatal patterning.</text>
</comment>
<name>A0ABD1HQL4_SALDI</name>
<feature type="transmembrane region" description="Helical" evidence="8">
    <location>
        <begin position="16"/>
        <end position="38"/>
    </location>
</feature>
<proteinExistence type="inferred from homology"/>
<evidence type="ECO:0000256" key="1">
    <source>
        <dbReference type="ARBA" id="ARBA00004613"/>
    </source>
</evidence>
<comment type="subcellular location">
    <subcellularLocation>
        <location evidence="1 7">Secreted</location>
    </subcellularLocation>
</comment>
<organism evidence="9 10">
    <name type="scientific">Salvia divinorum</name>
    <name type="common">Maria pastora</name>
    <name type="synonym">Diviner's sage</name>
    <dbReference type="NCBI Taxonomy" id="28513"/>
    <lineage>
        <taxon>Eukaryota</taxon>
        <taxon>Viridiplantae</taxon>
        <taxon>Streptophyta</taxon>
        <taxon>Embryophyta</taxon>
        <taxon>Tracheophyta</taxon>
        <taxon>Spermatophyta</taxon>
        <taxon>Magnoliopsida</taxon>
        <taxon>eudicotyledons</taxon>
        <taxon>Gunneridae</taxon>
        <taxon>Pentapetalae</taxon>
        <taxon>asterids</taxon>
        <taxon>lamiids</taxon>
        <taxon>Lamiales</taxon>
        <taxon>Lamiaceae</taxon>
        <taxon>Nepetoideae</taxon>
        <taxon>Mentheae</taxon>
        <taxon>Salviinae</taxon>
        <taxon>Salvia</taxon>
        <taxon>Salvia subgen. Calosphace</taxon>
    </lineage>
</organism>
<sequence length="138" mass="15393">MTLIRLVLSTTMTKNLPLYALLSFFFCCCLCFHGFYSANHHTSLSDMKFLFNLKADGNHFFKNIEKINILERGGGSSIGPRRLLLGGPGSSPPRCAWKCGGCMPCKPVHVPVPPGARVTTEYYPEAWRCKCGNKLYMP</sequence>
<evidence type="ECO:0000313" key="10">
    <source>
        <dbReference type="Proteomes" id="UP001567538"/>
    </source>
</evidence>
<dbReference type="Proteomes" id="UP001567538">
    <property type="component" value="Unassembled WGS sequence"/>
</dbReference>
<comment type="similarity">
    <text evidence="2 7">Belongs to the plant cysteine rich small secretory peptide family. Epidermal patterning factor subfamily.</text>
</comment>
<dbReference type="InterPro" id="IPR039455">
    <property type="entry name" value="EPFL"/>
</dbReference>
<dbReference type="GO" id="GO:0005576">
    <property type="term" value="C:extracellular region"/>
    <property type="evidence" value="ECO:0007669"/>
    <property type="project" value="UniProtKB-SubCell"/>
</dbReference>
<keyword evidence="10" id="KW-1185">Reference proteome</keyword>
<keyword evidence="6" id="KW-1015">Disulfide bond</keyword>
<comment type="caution">
    <text evidence="9">The sequence shown here is derived from an EMBL/GenBank/DDBJ whole genome shotgun (WGS) entry which is preliminary data.</text>
</comment>
<evidence type="ECO:0000256" key="3">
    <source>
        <dbReference type="ARBA" id="ARBA00022473"/>
    </source>
</evidence>
<evidence type="ECO:0000256" key="5">
    <source>
        <dbReference type="ARBA" id="ARBA00022729"/>
    </source>
</evidence>
<dbReference type="GO" id="GO:0010052">
    <property type="term" value="P:guard cell differentiation"/>
    <property type="evidence" value="ECO:0007669"/>
    <property type="project" value="UniProtKB-UniRule"/>
</dbReference>